<keyword evidence="1" id="KW-0472">Membrane</keyword>
<keyword evidence="1" id="KW-1133">Transmembrane helix</keyword>
<dbReference type="EMBL" id="JACHXJ010000002">
    <property type="protein sequence ID" value="MBB3127714.1"/>
    <property type="molecule type" value="Genomic_DNA"/>
</dbReference>
<protein>
    <submittedName>
        <fullName evidence="2">Ferric-dicitrate binding protein FerR (Iron transport regulator)</fullName>
    </submittedName>
</protein>
<feature type="transmembrane region" description="Helical" evidence="1">
    <location>
        <begin position="96"/>
        <end position="115"/>
    </location>
</feature>
<gene>
    <name evidence="2" type="ORF">FHS19_002368</name>
</gene>
<evidence type="ECO:0000313" key="2">
    <source>
        <dbReference type="EMBL" id="MBB3127714.1"/>
    </source>
</evidence>
<proteinExistence type="predicted"/>
<organism evidence="2 3">
    <name type="scientific">Paenibacillus rhizosphaerae</name>
    <dbReference type="NCBI Taxonomy" id="297318"/>
    <lineage>
        <taxon>Bacteria</taxon>
        <taxon>Bacillati</taxon>
        <taxon>Bacillota</taxon>
        <taxon>Bacilli</taxon>
        <taxon>Bacillales</taxon>
        <taxon>Paenibacillaceae</taxon>
        <taxon>Paenibacillus</taxon>
    </lineage>
</organism>
<keyword evidence="1" id="KW-0812">Transmembrane</keyword>
<dbReference type="RefSeq" id="WP_183581994.1">
    <property type="nucleotide sequence ID" value="NZ_JACHXJ010000002.1"/>
</dbReference>
<comment type="caution">
    <text evidence="2">The sequence shown here is derived from an EMBL/GenBank/DDBJ whole genome shotgun (WGS) entry which is preliminary data.</text>
</comment>
<name>A0A839TLJ2_9BACL</name>
<accession>A0A839TLJ2</accession>
<evidence type="ECO:0000256" key="1">
    <source>
        <dbReference type="SAM" id="Phobius"/>
    </source>
</evidence>
<dbReference type="AlphaFoldDB" id="A0A839TLJ2"/>
<sequence length="151" mass="16848">MSHKGRSKPVTQDWVEYIQGSCSPEKAASLESLLLEDDSALAAYMQVMNDMGPNLPGLESKQRFIDNVMDALPSDDKEAELGANENGRRRWYEHRMFHYAVAACITLIFLSAGWFDKLGPGTLQKAEPSGQPTYGEKLVNVTTGWLDRLKP</sequence>
<reference evidence="2 3" key="1">
    <citation type="submission" date="2020-08" db="EMBL/GenBank/DDBJ databases">
        <title>Genomic Encyclopedia of Type Strains, Phase III (KMG-III): the genomes of soil and plant-associated and newly described type strains.</title>
        <authorList>
            <person name="Whitman W."/>
        </authorList>
    </citation>
    <scope>NUCLEOTIDE SEQUENCE [LARGE SCALE GENOMIC DNA]</scope>
    <source>
        <strain evidence="2 3">CECT 5831</strain>
    </source>
</reference>
<evidence type="ECO:0000313" key="3">
    <source>
        <dbReference type="Proteomes" id="UP000517523"/>
    </source>
</evidence>
<dbReference type="Proteomes" id="UP000517523">
    <property type="component" value="Unassembled WGS sequence"/>
</dbReference>